<evidence type="ECO:0000256" key="2">
    <source>
        <dbReference type="ARBA" id="ARBA00022573"/>
    </source>
</evidence>
<dbReference type="Gene3D" id="3.40.50.300">
    <property type="entry name" value="P-loop containing nucleotide triphosphate hydrolases"/>
    <property type="match status" value="1"/>
</dbReference>
<dbReference type="InterPro" id="IPR027417">
    <property type="entry name" value="P-loop_NTPase"/>
</dbReference>
<dbReference type="GO" id="GO:0003824">
    <property type="term" value="F:catalytic activity"/>
    <property type="evidence" value="ECO:0007669"/>
    <property type="project" value="InterPro"/>
</dbReference>
<keyword evidence="2 4" id="KW-0169">Cobalamin biosynthesis</keyword>
<dbReference type="NCBIfam" id="TIGR00313">
    <property type="entry name" value="cobQ"/>
    <property type="match status" value="1"/>
</dbReference>
<evidence type="ECO:0000256" key="1">
    <source>
        <dbReference type="ARBA" id="ARBA00004953"/>
    </source>
</evidence>
<evidence type="ECO:0000259" key="6">
    <source>
        <dbReference type="Pfam" id="PF07685"/>
    </source>
</evidence>
<dbReference type="GO" id="GO:0009236">
    <property type="term" value="P:cobalamin biosynthetic process"/>
    <property type="evidence" value="ECO:0007669"/>
    <property type="project" value="UniProtKB-UniRule"/>
</dbReference>
<dbReference type="SUPFAM" id="SSF52540">
    <property type="entry name" value="P-loop containing nucleoside triphosphate hydrolases"/>
    <property type="match status" value="1"/>
</dbReference>
<sequence>MESIMLMGTSSHVGKSILTTALCRIFYREGRRVVPFKAQNMALNSYVTKDGLEMGRAQVAQAEAAGLEPMVDMNPVLLKPTGNSRSQVILAGRSIGTMSAREYHAGYSLEAFGEVKAALARLQQDFDTLVVEGAGSPAEVNLKSHDIVNMRVAKYLQAPVLLIADIDRGGALASLVGTLELLDEEERALVKGLVINKFRGDVSLFTPAIDFLEEKTGKPVLGIVPYIEDMGIDDEDSVSLEEREEKQEKKAEIRIAVIELPKLSNFTDFDALADEPDVEVTYVRRPEELGSPDLIILPGSKNTTEDLLFVRESGLEAAIRTSVEGGTPLIGICGGYQMLGEAIADPHRVESEHGEVKGLGYLPMKTTFAEQKHTRQVTADCPGMEFFGCTLLGRGMAGYEIHMGETEFTAPVRHPFYIHAERGETSRWDGALREDGLVFGTYIHGLFDDDAFRRQLINTLRIQKGLPPLAIQRNRRQQKERAYEHLADVVESALDMERVRAIMAEMAEEQCDRGECE</sequence>
<dbReference type="PANTHER" id="PTHR21343">
    <property type="entry name" value="DETHIOBIOTIN SYNTHETASE"/>
    <property type="match status" value="1"/>
</dbReference>
<organism evidence="7 8">
    <name type="scientific">Mitsuokella jalaludinii</name>
    <dbReference type="NCBI Taxonomy" id="187979"/>
    <lineage>
        <taxon>Bacteria</taxon>
        <taxon>Bacillati</taxon>
        <taxon>Bacillota</taxon>
        <taxon>Negativicutes</taxon>
        <taxon>Selenomonadales</taxon>
        <taxon>Selenomonadaceae</taxon>
        <taxon>Mitsuokella</taxon>
    </lineage>
</organism>
<feature type="domain" description="CobB/CobQ-like glutamine amidotransferase" evidence="6">
    <location>
        <begin position="254"/>
        <end position="451"/>
    </location>
</feature>
<feature type="active site" evidence="4">
    <location>
        <position position="444"/>
    </location>
</feature>
<dbReference type="eggNOG" id="COG1492">
    <property type="taxonomic scope" value="Bacteria"/>
</dbReference>
<dbReference type="HAMAP" id="MF_00028">
    <property type="entry name" value="CobQ"/>
    <property type="match status" value="1"/>
</dbReference>
<keyword evidence="8" id="KW-1185">Reference proteome</keyword>
<evidence type="ECO:0000259" key="5">
    <source>
        <dbReference type="Pfam" id="PF01656"/>
    </source>
</evidence>
<dbReference type="PROSITE" id="PS51274">
    <property type="entry name" value="GATASE_COBBQ"/>
    <property type="match status" value="1"/>
</dbReference>
<dbReference type="InterPro" id="IPR002586">
    <property type="entry name" value="CobQ/CobB/MinD/ParA_Nub-bd_dom"/>
</dbReference>
<dbReference type="PANTHER" id="PTHR21343:SF1">
    <property type="entry name" value="COBYRIC ACID SYNTHASE"/>
    <property type="match status" value="1"/>
</dbReference>
<dbReference type="PROSITE" id="PS51273">
    <property type="entry name" value="GATASE_TYPE_1"/>
    <property type="match status" value="1"/>
</dbReference>
<dbReference type="InterPro" id="IPR047045">
    <property type="entry name" value="CobQ_N"/>
</dbReference>
<dbReference type="CDD" id="cd05389">
    <property type="entry name" value="CobQ_N"/>
    <property type="match status" value="1"/>
</dbReference>
<dbReference type="InterPro" id="IPR029062">
    <property type="entry name" value="Class_I_gatase-like"/>
</dbReference>
<evidence type="ECO:0000256" key="4">
    <source>
        <dbReference type="HAMAP-Rule" id="MF_00028"/>
    </source>
</evidence>
<dbReference type="InterPro" id="IPR011698">
    <property type="entry name" value="GATase_3"/>
</dbReference>
<dbReference type="SUPFAM" id="SSF52317">
    <property type="entry name" value="Class I glutamine amidotransferase-like"/>
    <property type="match status" value="1"/>
</dbReference>
<dbReference type="AlphaFoldDB" id="A0A173XYD0"/>
<name>A0A173XYD0_9FIRM</name>
<dbReference type="Pfam" id="PF07685">
    <property type="entry name" value="GATase_3"/>
    <property type="match status" value="1"/>
</dbReference>
<evidence type="ECO:0000256" key="3">
    <source>
        <dbReference type="ARBA" id="ARBA00022962"/>
    </source>
</evidence>
<proteinExistence type="inferred from homology"/>
<evidence type="ECO:0000313" key="8">
    <source>
        <dbReference type="Proteomes" id="UP000095546"/>
    </source>
</evidence>
<comment type="similarity">
    <text evidence="4">Belongs to the CobB/CobQ family. CobQ subfamily.</text>
</comment>
<dbReference type="Gene3D" id="3.40.50.880">
    <property type="match status" value="1"/>
</dbReference>
<dbReference type="InterPro" id="IPR033949">
    <property type="entry name" value="CobQ_GATase1"/>
</dbReference>
<feature type="domain" description="CobQ/CobB/MinD/ParA nucleotide binding" evidence="5">
    <location>
        <begin position="4"/>
        <end position="230"/>
    </location>
</feature>
<dbReference type="UniPathway" id="UPA00148"/>
<dbReference type="CDD" id="cd01750">
    <property type="entry name" value="GATase1_CobQ"/>
    <property type="match status" value="1"/>
</dbReference>
<gene>
    <name evidence="4 7" type="primary">cobQ</name>
    <name evidence="7" type="ORF">ERS852385_00789</name>
</gene>
<dbReference type="EMBL" id="CYYU01000003">
    <property type="protein sequence ID" value="CUN57042.1"/>
    <property type="molecule type" value="Genomic_DNA"/>
</dbReference>
<dbReference type="Proteomes" id="UP000095546">
    <property type="component" value="Unassembled WGS sequence"/>
</dbReference>
<dbReference type="STRING" id="187979.ERS852385_00789"/>
<feature type="active site" description="Nucleophile" evidence="4">
    <location>
        <position position="333"/>
    </location>
</feature>
<dbReference type="GO" id="GO:0015420">
    <property type="term" value="F:ABC-type vitamin B12 transporter activity"/>
    <property type="evidence" value="ECO:0007669"/>
    <property type="project" value="UniProtKB-UniRule"/>
</dbReference>
<keyword evidence="3 4" id="KW-0315">Glutamine amidotransferase</keyword>
<dbReference type="Pfam" id="PF01656">
    <property type="entry name" value="CbiA"/>
    <property type="match status" value="1"/>
</dbReference>
<dbReference type="InterPro" id="IPR004459">
    <property type="entry name" value="CobQ_synth"/>
</dbReference>
<reference evidence="7 8" key="1">
    <citation type="submission" date="2015-09" db="EMBL/GenBank/DDBJ databases">
        <authorList>
            <consortium name="Pathogen Informatics"/>
        </authorList>
    </citation>
    <scope>NUCLEOTIDE SEQUENCE [LARGE SCALE GENOMIC DNA]</scope>
    <source>
        <strain evidence="7 8">2789STDY5608828</strain>
    </source>
</reference>
<protein>
    <recommendedName>
        <fullName evidence="4">Cobyric acid synthase</fullName>
    </recommendedName>
</protein>
<comment type="function">
    <text evidence="4">Catalyzes amidations at positions B, D, E, and G on adenosylcobyrinic A,C-diamide. NH(2) groups are provided by glutamine, and one molecule of ATP is hydrogenolyzed for each amidation.</text>
</comment>
<accession>A0A173XYD0</accession>
<dbReference type="NCBIfam" id="NF001989">
    <property type="entry name" value="PRK00784.1"/>
    <property type="match status" value="1"/>
</dbReference>
<evidence type="ECO:0000313" key="7">
    <source>
        <dbReference type="EMBL" id="CUN57042.1"/>
    </source>
</evidence>
<comment type="pathway">
    <text evidence="1 4">Cofactor biosynthesis; adenosylcobalamin biosynthesis.</text>
</comment>